<evidence type="ECO:0000313" key="11">
    <source>
        <dbReference type="Proteomes" id="UP001500822"/>
    </source>
</evidence>
<dbReference type="RefSeq" id="WP_345312555.1">
    <property type="nucleotide sequence ID" value="NZ_BAABIE010000003.1"/>
</dbReference>
<proteinExistence type="predicted"/>
<dbReference type="SUPFAM" id="SSF56176">
    <property type="entry name" value="FAD-binding/transporter-associated domain-like"/>
    <property type="match status" value="1"/>
</dbReference>
<dbReference type="InterPro" id="IPR016164">
    <property type="entry name" value="FAD-linked_Oxase-like_C"/>
</dbReference>
<gene>
    <name evidence="10" type="ORF">GCM10023217_08470</name>
</gene>
<evidence type="ECO:0000256" key="8">
    <source>
        <dbReference type="ARBA" id="ARBA00023136"/>
    </source>
</evidence>
<comment type="subcellular location">
    <subcellularLocation>
        <location evidence="1">Membrane</location>
        <topology evidence="1">Single-pass membrane protein</topology>
    </subcellularLocation>
</comment>
<dbReference type="PANTHER" id="PTHR10801">
    <property type="entry name" value="24-DEHYDROCHOLESTEROL REDUCTASE"/>
    <property type="match status" value="1"/>
</dbReference>
<dbReference type="Gene3D" id="3.40.462.10">
    <property type="entry name" value="FAD-linked oxidases, C-terminal domain"/>
    <property type="match status" value="1"/>
</dbReference>
<dbReference type="InterPro" id="IPR016166">
    <property type="entry name" value="FAD-bd_PCMH"/>
</dbReference>
<dbReference type="InterPro" id="IPR006094">
    <property type="entry name" value="Oxid_FAD_bind_N"/>
</dbReference>
<dbReference type="EC" id="1.3.1.72" evidence="2"/>
<keyword evidence="7" id="KW-0560">Oxidoreductase</keyword>
<evidence type="ECO:0000256" key="6">
    <source>
        <dbReference type="ARBA" id="ARBA00022989"/>
    </source>
</evidence>
<keyword evidence="8" id="KW-0472">Membrane</keyword>
<keyword evidence="11" id="KW-1185">Reference proteome</keyword>
<dbReference type="Pfam" id="PF01565">
    <property type="entry name" value="FAD_binding_4"/>
    <property type="match status" value="1"/>
</dbReference>
<keyword evidence="3" id="KW-0285">Flavoprotein</keyword>
<dbReference type="InterPro" id="IPR016170">
    <property type="entry name" value="Cytok_DH_C_sf"/>
</dbReference>
<evidence type="ECO:0000256" key="2">
    <source>
        <dbReference type="ARBA" id="ARBA00012405"/>
    </source>
</evidence>
<comment type="caution">
    <text evidence="10">The sequence shown here is derived from an EMBL/GenBank/DDBJ whole genome shotgun (WGS) entry which is preliminary data.</text>
</comment>
<dbReference type="PANTHER" id="PTHR10801:SF0">
    <property type="entry name" value="DELTA(24)-STEROL REDUCTASE"/>
    <property type="match status" value="1"/>
</dbReference>
<evidence type="ECO:0000313" key="10">
    <source>
        <dbReference type="EMBL" id="GAA4742375.1"/>
    </source>
</evidence>
<feature type="domain" description="FAD-binding PCMH-type" evidence="9">
    <location>
        <begin position="1"/>
        <end position="176"/>
    </location>
</feature>
<evidence type="ECO:0000259" key="9">
    <source>
        <dbReference type="PROSITE" id="PS51387"/>
    </source>
</evidence>
<dbReference type="EMBL" id="BAABIE010000003">
    <property type="protein sequence ID" value="GAA4742375.1"/>
    <property type="molecule type" value="Genomic_DNA"/>
</dbReference>
<dbReference type="Proteomes" id="UP001500822">
    <property type="component" value="Unassembled WGS sequence"/>
</dbReference>
<accession>A0ABP8YYS0</accession>
<reference evidence="11" key="1">
    <citation type="journal article" date="2019" name="Int. J. Syst. Evol. Microbiol.">
        <title>The Global Catalogue of Microorganisms (GCM) 10K type strain sequencing project: providing services to taxonomists for standard genome sequencing and annotation.</title>
        <authorList>
            <consortium name="The Broad Institute Genomics Platform"/>
            <consortium name="The Broad Institute Genome Sequencing Center for Infectious Disease"/>
            <person name="Wu L."/>
            <person name="Ma J."/>
        </authorList>
    </citation>
    <scope>NUCLEOTIDE SEQUENCE [LARGE SCALE GENOMIC DNA]</scope>
    <source>
        <strain evidence="11">JCM 18077</strain>
    </source>
</reference>
<dbReference type="InterPro" id="IPR016169">
    <property type="entry name" value="FAD-bd_PCMH_sub2"/>
</dbReference>
<evidence type="ECO:0000256" key="4">
    <source>
        <dbReference type="ARBA" id="ARBA00022692"/>
    </source>
</evidence>
<sequence>MTSARLEYGTAAFDRGVKRLLTSYRAIPDGAGVRLAKKTSNLFRKRAETSAPGLDVSGLQRVISVDPVTRTAQVAGMTTYEDLVAATLPYGLAPKVVPQLKTITLGGAVTGLGIESTSFRNGLPHESVREMEILSATGDLVVARPDNEHADLFYGFPNSYGTLGYSVRLEIDLEPVPPYVELRHVRFRSIEDLQAAMITIVDSHDYRGERVDYLDGVVFARDECYLVLGRQTDEPGPVSDYTDDQIFYRSIQHDDVDEPKRDRLTISDYLWRWDTDWFWCSRAFGAQNPRIRRFWPKRYLRSSFYWKLIGYDHRWNIGDKLNARKGEPPSERVVQDIEVPIERTADFINWFLDEIPIEPVWLCPLKLAFDDEAPAAEAVTDPDQPWSLYPLQRGHAYTNVGFWSGVPVTPGEPGYANRRIELKVSELGGHKSLYSESFYPEEEFDRLYGSTAYRTLKDKYDPRARLLSLYEKAVKRA</sequence>
<evidence type="ECO:0000256" key="1">
    <source>
        <dbReference type="ARBA" id="ARBA00004167"/>
    </source>
</evidence>
<dbReference type="InterPro" id="IPR036318">
    <property type="entry name" value="FAD-bd_PCMH-like_sf"/>
</dbReference>
<dbReference type="InterPro" id="IPR040165">
    <property type="entry name" value="Diminuto-like"/>
</dbReference>
<dbReference type="SUPFAM" id="SSF55103">
    <property type="entry name" value="FAD-linked oxidases, C-terminal domain"/>
    <property type="match status" value="1"/>
</dbReference>
<keyword evidence="5" id="KW-0274">FAD</keyword>
<keyword evidence="6" id="KW-1133">Transmembrane helix</keyword>
<evidence type="ECO:0000256" key="7">
    <source>
        <dbReference type="ARBA" id="ARBA00023002"/>
    </source>
</evidence>
<evidence type="ECO:0000256" key="5">
    <source>
        <dbReference type="ARBA" id="ARBA00022827"/>
    </source>
</evidence>
<organism evidence="10 11">
    <name type="scientific">Gordonia alkaliphila</name>
    <dbReference type="NCBI Taxonomy" id="1053547"/>
    <lineage>
        <taxon>Bacteria</taxon>
        <taxon>Bacillati</taxon>
        <taxon>Actinomycetota</taxon>
        <taxon>Actinomycetes</taxon>
        <taxon>Mycobacteriales</taxon>
        <taxon>Gordoniaceae</taxon>
        <taxon>Gordonia</taxon>
    </lineage>
</organism>
<dbReference type="PROSITE" id="PS51387">
    <property type="entry name" value="FAD_PCMH"/>
    <property type="match status" value="1"/>
</dbReference>
<dbReference type="Gene3D" id="3.30.465.10">
    <property type="match status" value="1"/>
</dbReference>
<keyword evidence="4" id="KW-0812">Transmembrane</keyword>
<protein>
    <recommendedName>
        <fullName evidence="2">Delta(24)-sterol reductase</fullName>
        <ecNumber evidence="2">1.3.1.72</ecNumber>
    </recommendedName>
</protein>
<evidence type="ECO:0000256" key="3">
    <source>
        <dbReference type="ARBA" id="ARBA00022630"/>
    </source>
</evidence>
<name>A0ABP8YYS0_9ACTN</name>